<gene>
    <name evidence="1" type="ORF">CHS0354_025215</name>
</gene>
<dbReference type="AlphaFoldDB" id="A0AAE0RN61"/>
<proteinExistence type="predicted"/>
<reference evidence="1" key="3">
    <citation type="submission" date="2023-05" db="EMBL/GenBank/DDBJ databases">
        <authorList>
            <person name="Smith C.H."/>
        </authorList>
    </citation>
    <scope>NUCLEOTIDE SEQUENCE</scope>
    <source>
        <strain evidence="1">CHS0354</strain>
        <tissue evidence="1">Mantle</tissue>
    </source>
</reference>
<comment type="caution">
    <text evidence="1">The sequence shown here is derived from an EMBL/GenBank/DDBJ whole genome shotgun (WGS) entry which is preliminary data.</text>
</comment>
<sequence>MRGWTMKAQGHNVSHWKCWKSYLFDTQGFLRLYDYRSDDNKAINLFINVLFQAISSNGTAASMSPGNCSENQTPYLFAILHNGTEIGAKVTMTANGNALFIFKSLWSFPSKRISVKQ</sequence>
<organism evidence="1 2">
    <name type="scientific">Potamilus streckersoni</name>
    <dbReference type="NCBI Taxonomy" id="2493646"/>
    <lineage>
        <taxon>Eukaryota</taxon>
        <taxon>Metazoa</taxon>
        <taxon>Spiralia</taxon>
        <taxon>Lophotrochozoa</taxon>
        <taxon>Mollusca</taxon>
        <taxon>Bivalvia</taxon>
        <taxon>Autobranchia</taxon>
        <taxon>Heteroconchia</taxon>
        <taxon>Palaeoheterodonta</taxon>
        <taxon>Unionida</taxon>
        <taxon>Unionoidea</taxon>
        <taxon>Unionidae</taxon>
        <taxon>Ambleminae</taxon>
        <taxon>Lampsilini</taxon>
        <taxon>Potamilus</taxon>
    </lineage>
</organism>
<dbReference type="EMBL" id="JAEAOA010001503">
    <property type="protein sequence ID" value="KAK3576453.1"/>
    <property type="molecule type" value="Genomic_DNA"/>
</dbReference>
<dbReference type="Proteomes" id="UP001195483">
    <property type="component" value="Unassembled WGS sequence"/>
</dbReference>
<evidence type="ECO:0000313" key="1">
    <source>
        <dbReference type="EMBL" id="KAK3576453.1"/>
    </source>
</evidence>
<protein>
    <submittedName>
        <fullName evidence="1">Uncharacterized protein</fullName>
    </submittedName>
</protein>
<name>A0AAE0RN61_9BIVA</name>
<reference evidence="1" key="2">
    <citation type="journal article" date="2021" name="Genome Biol. Evol.">
        <title>Developing a high-quality reference genome for a parasitic bivalve with doubly uniparental inheritance (Bivalvia: Unionida).</title>
        <authorList>
            <person name="Smith C.H."/>
        </authorList>
    </citation>
    <scope>NUCLEOTIDE SEQUENCE</scope>
    <source>
        <strain evidence="1">CHS0354</strain>
        <tissue evidence="1">Mantle</tissue>
    </source>
</reference>
<reference evidence="1" key="1">
    <citation type="journal article" date="2021" name="Genome Biol. Evol.">
        <title>A High-Quality Reference Genome for a Parasitic Bivalve with Doubly Uniparental Inheritance (Bivalvia: Unionida).</title>
        <authorList>
            <person name="Smith C.H."/>
        </authorList>
    </citation>
    <scope>NUCLEOTIDE SEQUENCE</scope>
    <source>
        <strain evidence="1">CHS0354</strain>
    </source>
</reference>
<evidence type="ECO:0000313" key="2">
    <source>
        <dbReference type="Proteomes" id="UP001195483"/>
    </source>
</evidence>
<keyword evidence="2" id="KW-1185">Reference proteome</keyword>
<accession>A0AAE0RN61</accession>